<sequence length="1112" mass="117644">MEYVPLRTPAAETYHYHHVTDQTKSLQDLQNEVAALLEFRDLVIETFPDLKSKMASSAANSTLTGLPSTSSLGSRREWEPGIRIRRKLTPKEVGCTDVGGTGGSSSSIGGANTSTAIIPGTVGDGGGPSAGSASATGPATATTGAGATNVSDLGHHHHHQQQQQQQQHQQQQQQQQQHSSSSLIRSRSNSHSGKKEPKSGEGNNGSVIQDSGFSNETSSSKETHSAASSTSGAVQGTLILPTATNRLAAETGGELWNLLDVIHRKSSRLREEVELRLERERPRGTTNLAISNHHASALHHHRHHHQLHHHLAQGGSIAAAAAAATAVVGGPDDNNIIIHHSNPAAGASSGTTLVPVTSSSSSSSSSSSVTATTVVVSPGGAPATTTTTTASAVTGKSYHHQHQPDGTDHDVQILRKERDRLLDKLSEYEAEKLAGCIQMAKMQAELDKLTVARDPHHQQLAVVANSQKQELSSKLHDLHLQTVNRSASSSPETIKQPATVSQQQQTSPQLLKTMARYRKPTDEPADPLAGGDPVLPGDDHHLGTEMDTRAVGWLDGFLGLPWVPRVRSLDSKKIAAILLETNVVGLQRHLLTMTVQNQILQQRLDQATRSRHALKERLEKSKEDVDDLRFQLKEKSIELEGTKAQLRVIESKSTSKSVPSSTVGSPERTAASVSSSSPPPPTSPMLSASHTHPQLHHHHPHHHHHHHHHPHMLVGLQGESGPRLLQSSSQVSTPSMKAMTPVAMDDIVGQQQQQHNSSTESTQDQPDRDGSIGAAGGRLLLHQTPPQQQQQQPPETPRRRPSKIPLPGTKGSAAPKPPTGRNFSATPTPTTPTAPVQRPLGGGSSGPPSNRSLTKSTGSLYVKSTDTASSFGQQQHHHHHQQQQQPPQPMARTRDTTSTSSGSLYRVDSALSWRTSKDTPSLEKSRSSSIPVSAAGSKGSSSSSGSAPPSSPAASTRTSMGMPPPPPVPPYGIVCSSPQPRAKRDNLTSKVKNCDSLSRLQSAQVSTYGVLATGSSNSSSGTGGQQLSKSGSRKELSAASPGSGPPERKGSTAGGGVGGTVLRHASTASIGSTGQSDDSASVTASTSTTTTTTTSSSNVKVRNRSWLNWLKM</sequence>
<feature type="compositionally biased region" description="Low complexity" evidence="1">
    <location>
        <begin position="825"/>
        <end position="835"/>
    </location>
</feature>
<name>A0A2C9H8C3_ANOQN</name>
<feature type="compositionally biased region" description="Polar residues" evidence="1">
    <location>
        <begin position="725"/>
        <end position="735"/>
    </location>
</feature>
<feature type="region of interest" description="Disordered" evidence="1">
    <location>
        <begin position="486"/>
        <end position="508"/>
    </location>
</feature>
<feature type="region of interest" description="Disordered" evidence="1">
    <location>
        <begin position="749"/>
        <end position="990"/>
    </location>
</feature>
<evidence type="ECO:0000313" key="3">
    <source>
        <dbReference type="Proteomes" id="UP000076407"/>
    </source>
</evidence>
<feature type="region of interest" description="Disordered" evidence="1">
    <location>
        <begin position="1013"/>
        <end position="1099"/>
    </location>
</feature>
<organism evidence="2 3">
    <name type="scientific">Anopheles quadriannulatus</name>
    <name type="common">Mosquito</name>
    <dbReference type="NCBI Taxonomy" id="34691"/>
    <lineage>
        <taxon>Eukaryota</taxon>
        <taxon>Metazoa</taxon>
        <taxon>Ecdysozoa</taxon>
        <taxon>Arthropoda</taxon>
        <taxon>Hexapoda</taxon>
        <taxon>Insecta</taxon>
        <taxon>Pterygota</taxon>
        <taxon>Neoptera</taxon>
        <taxon>Endopterygota</taxon>
        <taxon>Diptera</taxon>
        <taxon>Nematocera</taxon>
        <taxon>Culicoidea</taxon>
        <taxon>Culicidae</taxon>
        <taxon>Anophelinae</taxon>
        <taxon>Anopheles</taxon>
    </lineage>
</organism>
<feature type="compositionally biased region" description="Low complexity" evidence="1">
    <location>
        <begin position="651"/>
        <end position="676"/>
    </location>
</feature>
<dbReference type="Proteomes" id="UP000076407">
    <property type="component" value="Unassembled WGS sequence"/>
</dbReference>
<evidence type="ECO:0000313" key="2">
    <source>
        <dbReference type="EnsemblMetazoa" id="AQUA016728-PA"/>
    </source>
</evidence>
<feature type="compositionally biased region" description="Polar residues" evidence="1">
    <location>
        <begin position="850"/>
        <end position="872"/>
    </location>
</feature>
<feature type="compositionally biased region" description="Low complexity" evidence="1">
    <location>
        <begin position="1076"/>
        <end position="1097"/>
    </location>
</feature>
<feature type="compositionally biased region" description="Polar residues" evidence="1">
    <location>
        <begin position="749"/>
        <end position="764"/>
    </location>
</feature>
<proteinExistence type="predicted"/>
<feature type="compositionally biased region" description="Basic residues" evidence="1">
    <location>
        <begin position="693"/>
        <end position="711"/>
    </location>
</feature>
<feature type="region of interest" description="Disordered" evidence="1">
    <location>
        <begin position="649"/>
        <end position="736"/>
    </location>
</feature>
<feature type="compositionally biased region" description="Low complexity" evidence="1">
    <location>
        <begin position="61"/>
        <end position="73"/>
    </location>
</feature>
<accession>A0A2C9H8C3</accession>
<feature type="compositionally biased region" description="Basic and acidic residues" evidence="1">
    <location>
        <begin position="915"/>
        <end position="926"/>
    </location>
</feature>
<feature type="region of interest" description="Disordered" evidence="1">
    <location>
        <begin position="57"/>
        <end position="232"/>
    </location>
</feature>
<keyword evidence="3" id="KW-1185">Reference proteome</keyword>
<feature type="compositionally biased region" description="Low complexity" evidence="1">
    <location>
        <begin position="161"/>
        <end position="191"/>
    </location>
</feature>
<reference evidence="2" key="1">
    <citation type="submission" date="2020-05" db="UniProtKB">
        <authorList>
            <consortium name="EnsemblMetazoa"/>
        </authorList>
    </citation>
    <scope>IDENTIFICATION</scope>
    <source>
        <strain evidence="2">SANGQUA</strain>
    </source>
</reference>
<feature type="compositionally biased region" description="Low complexity" evidence="1">
    <location>
        <begin position="130"/>
        <end position="148"/>
    </location>
</feature>
<evidence type="ECO:0000256" key="1">
    <source>
        <dbReference type="SAM" id="MobiDB-lite"/>
    </source>
</evidence>
<feature type="compositionally biased region" description="Low complexity" evidence="1">
    <location>
        <begin position="104"/>
        <end position="121"/>
    </location>
</feature>
<feature type="compositionally biased region" description="Polar residues" evidence="1">
    <location>
        <begin position="1066"/>
        <end position="1075"/>
    </location>
</feature>
<feature type="compositionally biased region" description="Low complexity" evidence="1">
    <location>
        <begin position="348"/>
        <end position="369"/>
    </location>
</feature>
<feature type="compositionally biased region" description="Polar residues" evidence="1">
    <location>
        <begin position="204"/>
        <end position="215"/>
    </location>
</feature>
<dbReference type="VEuPathDB" id="VectorBase:AQUA016728"/>
<feature type="region of interest" description="Disordered" evidence="1">
    <location>
        <begin position="343"/>
        <end position="369"/>
    </location>
</feature>
<feature type="compositionally biased region" description="Low complexity" evidence="1">
    <location>
        <begin position="783"/>
        <end position="793"/>
    </location>
</feature>
<protein>
    <submittedName>
        <fullName evidence="2">Uncharacterized protein</fullName>
    </submittedName>
</protein>
<feature type="compositionally biased region" description="Low complexity" evidence="1">
    <location>
        <begin position="933"/>
        <end position="955"/>
    </location>
</feature>
<dbReference type="AlphaFoldDB" id="A0A2C9H8C3"/>
<dbReference type="EnsemblMetazoa" id="AQUA016728-RA">
    <property type="protein sequence ID" value="AQUA016728-PA"/>
    <property type="gene ID" value="AQUA016728"/>
</dbReference>
<feature type="compositionally biased region" description="Low complexity" evidence="1">
    <location>
        <begin position="1014"/>
        <end position="1030"/>
    </location>
</feature>